<feature type="non-terminal residue" evidence="1">
    <location>
        <position position="64"/>
    </location>
</feature>
<gene>
    <name evidence="1" type="ORF">S03H2_12771</name>
</gene>
<protein>
    <submittedName>
        <fullName evidence="1">Uncharacterized protein</fullName>
    </submittedName>
</protein>
<comment type="caution">
    <text evidence="1">The sequence shown here is derived from an EMBL/GenBank/DDBJ whole genome shotgun (WGS) entry which is preliminary data.</text>
</comment>
<name>X1GR62_9ZZZZ</name>
<dbReference type="AlphaFoldDB" id="X1GR62"/>
<accession>X1GR62</accession>
<sequence length="64" mass="7386">MRLNLIGTGILNWPRKERVHDRYGLVALWPRDDEHGKPFPMDIHPLDGVRGQLIAKVLEAREST</sequence>
<proteinExistence type="predicted"/>
<reference evidence="1" key="1">
    <citation type="journal article" date="2014" name="Front. Microbiol.">
        <title>High frequency of phylogenetically diverse reductive dehalogenase-homologous genes in deep subseafloor sedimentary metagenomes.</title>
        <authorList>
            <person name="Kawai M."/>
            <person name="Futagami T."/>
            <person name="Toyoda A."/>
            <person name="Takaki Y."/>
            <person name="Nishi S."/>
            <person name="Hori S."/>
            <person name="Arai W."/>
            <person name="Tsubouchi T."/>
            <person name="Morono Y."/>
            <person name="Uchiyama I."/>
            <person name="Ito T."/>
            <person name="Fujiyama A."/>
            <person name="Inagaki F."/>
            <person name="Takami H."/>
        </authorList>
    </citation>
    <scope>NUCLEOTIDE SEQUENCE</scope>
    <source>
        <strain evidence="1">Expedition CK06-06</strain>
    </source>
</reference>
<dbReference type="EMBL" id="BARU01006489">
    <property type="protein sequence ID" value="GAH47365.1"/>
    <property type="molecule type" value="Genomic_DNA"/>
</dbReference>
<organism evidence="1">
    <name type="scientific">marine sediment metagenome</name>
    <dbReference type="NCBI Taxonomy" id="412755"/>
    <lineage>
        <taxon>unclassified sequences</taxon>
        <taxon>metagenomes</taxon>
        <taxon>ecological metagenomes</taxon>
    </lineage>
</organism>
<evidence type="ECO:0000313" key="1">
    <source>
        <dbReference type="EMBL" id="GAH47365.1"/>
    </source>
</evidence>